<feature type="compositionally biased region" description="Basic residues" evidence="1">
    <location>
        <begin position="191"/>
        <end position="200"/>
    </location>
</feature>
<dbReference type="InterPro" id="IPR007284">
    <property type="entry name" value="Ground-like_dom"/>
</dbReference>
<evidence type="ECO:0000313" key="5">
    <source>
        <dbReference type="Proteomes" id="UP000031036"/>
    </source>
</evidence>
<dbReference type="AlphaFoldDB" id="A0A0B2VNC7"/>
<accession>A0A0B2VNC7</accession>
<feature type="compositionally biased region" description="Basic and acidic residues" evidence="1">
    <location>
        <begin position="220"/>
        <end position="231"/>
    </location>
</feature>
<keyword evidence="2" id="KW-0732">Signal</keyword>
<evidence type="ECO:0000313" key="4">
    <source>
        <dbReference type="EMBL" id="KHN82942.1"/>
    </source>
</evidence>
<keyword evidence="5" id="KW-1185">Reference proteome</keyword>
<protein>
    <recommendedName>
        <fullName evidence="3">Ground-like domain-containing protein</fullName>
    </recommendedName>
</protein>
<dbReference type="Proteomes" id="UP000031036">
    <property type="component" value="Unassembled WGS sequence"/>
</dbReference>
<reference evidence="4 5" key="1">
    <citation type="submission" date="2014-11" db="EMBL/GenBank/DDBJ databases">
        <title>Genetic blueprint of the zoonotic pathogen Toxocara canis.</title>
        <authorList>
            <person name="Zhu X.-Q."/>
            <person name="Korhonen P.K."/>
            <person name="Cai H."/>
            <person name="Young N.D."/>
            <person name="Nejsum P."/>
            <person name="von Samson-Himmelstjerna G."/>
            <person name="Boag P.R."/>
            <person name="Tan P."/>
            <person name="Li Q."/>
            <person name="Min J."/>
            <person name="Yang Y."/>
            <person name="Wang X."/>
            <person name="Fang X."/>
            <person name="Hall R.S."/>
            <person name="Hofmann A."/>
            <person name="Sternberg P.W."/>
            <person name="Jex A.R."/>
            <person name="Gasser R.B."/>
        </authorList>
    </citation>
    <scope>NUCLEOTIDE SEQUENCE [LARGE SCALE GENOMIC DNA]</scope>
    <source>
        <strain evidence="4">PN_DK_2014</strain>
    </source>
</reference>
<dbReference type="OrthoDB" id="5825670at2759"/>
<comment type="caution">
    <text evidence="4">The sequence shown here is derived from an EMBL/GenBank/DDBJ whole genome shotgun (WGS) entry which is preliminary data.</text>
</comment>
<organism evidence="4 5">
    <name type="scientific">Toxocara canis</name>
    <name type="common">Canine roundworm</name>
    <dbReference type="NCBI Taxonomy" id="6265"/>
    <lineage>
        <taxon>Eukaryota</taxon>
        <taxon>Metazoa</taxon>
        <taxon>Ecdysozoa</taxon>
        <taxon>Nematoda</taxon>
        <taxon>Chromadorea</taxon>
        <taxon>Rhabditida</taxon>
        <taxon>Spirurina</taxon>
        <taxon>Ascaridomorpha</taxon>
        <taxon>Ascaridoidea</taxon>
        <taxon>Toxocaridae</taxon>
        <taxon>Toxocara</taxon>
    </lineage>
</organism>
<evidence type="ECO:0000259" key="3">
    <source>
        <dbReference type="Pfam" id="PF04155"/>
    </source>
</evidence>
<evidence type="ECO:0000256" key="1">
    <source>
        <dbReference type="SAM" id="MobiDB-lite"/>
    </source>
</evidence>
<evidence type="ECO:0000256" key="2">
    <source>
        <dbReference type="SAM" id="SignalP"/>
    </source>
</evidence>
<gene>
    <name evidence="4" type="ORF">Tcan_14217</name>
</gene>
<name>A0A0B2VNC7_TOXCA</name>
<feature type="chain" id="PRO_5002096258" description="Ground-like domain-containing protein" evidence="2">
    <location>
        <begin position="17"/>
        <end position="304"/>
    </location>
</feature>
<feature type="signal peptide" evidence="2">
    <location>
        <begin position="1"/>
        <end position="16"/>
    </location>
</feature>
<feature type="region of interest" description="Disordered" evidence="1">
    <location>
        <begin position="163"/>
        <end position="231"/>
    </location>
</feature>
<feature type="domain" description="Ground-like" evidence="3">
    <location>
        <begin position="230"/>
        <end position="299"/>
    </location>
</feature>
<dbReference type="Pfam" id="PF04155">
    <property type="entry name" value="Ground-like"/>
    <property type="match status" value="1"/>
</dbReference>
<sequence>MLYLLLATILFTSTSAFLLSPFGANGCNCPPQPSCPPVRPCPVQQPQSSPSSCPPKVPCAAKGSKNYAKEQLDGIELTAQMLGAVNLLESIEEKMTPPHVMIESLAEKYPLDQGPTKFTEPLTPNTALKTAQMLGAVNLLESIEEKMTPPHVMIESLAEKYPLDQGPTKFTEPLTPNTASTDDDSDLIPPNRRRKMVKRKATIDDSTTPKPTEEEESQSDEEKKKSSDELKCNSEQLKRLMLENIGETTSISKRKINDRAEEKFGGSIDVICSKGHFSYVYSSNLYCEATKDEITCIAFRQSAP</sequence>
<dbReference type="EMBL" id="JPKZ01001280">
    <property type="protein sequence ID" value="KHN82942.1"/>
    <property type="molecule type" value="Genomic_DNA"/>
</dbReference>
<proteinExistence type="predicted"/>